<dbReference type="eggNOG" id="ENOG50310YP">
    <property type="taxonomic scope" value="Bacteria"/>
</dbReference>
<protein>
    <submittedName>
        <fullName evidence="2">Uncharacterized protein</fullName>
    </submittedName>
</protein>
<comment type="caution">
    <text evidence="2">The sequence shown here is derived from an EMBL/GenBank/DDBJ whole genome shotgun (WGS) entry which is preliminary data.</text>
</comment>
<name>A0A085ZI31_9FLAO</name>
<proteinExistence type="predicted"/>
<dbReference type="RefSeq" id="WP_035679888.1">
    <property type="nucleotide sequence ID" value="NZ_JPRL01000001.1"/>
</dbReference>
<evidence type="ECO:0000256" key="1">
    <source>
        <dbReference type="SAM" id="Phobius"/>
    </source>
</evidence>
<feature type="transmembrane region" description="Helical" evidence="1">
    <location>
        <begin position="105"/>
        <end position="127"/>
    </location>
</feature>
<evidence type="ECO:0000313" key="3">
    <source>
        <dbReference type="Proteomes" id="UP000028715"/>
    </source>
</evidence>
<feature type="transmembrane region" description="Helical" evidence="1">
    <location>
        <begin position="30"/>
        <end position="52"/>
    </location>
</feature>
<keyword evidence="3" id="KW-1185">Reference proteome</keyword>
<keyword evidence="1" id="KW-1133">Transmembrane helix</keyword>
<dbReference type="STRING" id="362418.IW19_00470"/>
<feature type="transmembrane region" description="Helical" evidence="1">
    <location>
        <begin position="64"/>
        <end position="84"/>
    </location>
</feature>
<keyword evidence="1" id="KW-0472">Membrane</keyword>
<dbReference type="OrthoDB" id="9943243at2"/>
<sequence>MENKKIYFIDLVYYNCYAFYRRNEKDLNEFSGQALTSVCLSLNLVTIIILIQEIFKLSFFDNKWNTLFVSLPVLLLVIIRYNKYVNIEEIEDSLNNKDRNLVKKLNFIAGIYVIISIFGFLFLIIILGELNNPPPFWSNWFN</sequence>
<dbReference type="Proteomes" id="UP000028715">
    <property type="component" value="Unassembled WGS sequence"/>
</dbReference>
<evidence type="ECO:0000313" key="2">
    <source>
        <dbReference type="EMBL" id="KFF04095.1"/>
    </source>
</evidence>
<dbReference type="EMBL" id="JPRL01000001">
    <property type="protein sequence ID" value="KFF04095.1"/>
    <property type="molecule type" value="Genomic_DNA"/>
</dbReference>
<keyword evidence="1" id="KW-0812">Transmembrane</keyword>
<accession>A0A085ZI31</accession>
<reference evidence="2 3" key="1">
    <citation type="submission" date="2014-07" db="EMBL/GenBank/DDBJ databases">
        <title>Genome of Flavobacterium reichenbachii LMG 25512.</title>
        <authorList>
            <person name="Stropko S.J."/>
            <person name="Pipes S.E."/>
            <person name="Newman J.D."/>
        </authorList>
    </citation>
    <scope>NUCLEOTIDE SEQUENCE [LARGE SCALE GENOMIC DNA]</scope>
    <source>
        <strain evidence="2 3">LMG 25512</strain>
    </source>
</reference>
<gene>
    <name evidence="2" type="ORF">IW19_00470</name>
</gene>
<dbReference type="AlphaFoldDB" id="A0A085ZI31"/>
<organism evidence="2 3">
    <name type="scientific">Flavobacterium reichenbachii</name>
    <dbReference type="NCBI Taxonomy" id="362418"/>
    <lineage>
        <taxon>Bacteria</taxon>
        <taxon>Pseudomonadati</taxon>
        <taxon>Bacteroidota</taxon>
        <taxon>Flavobacteriia</taxon>
        <taxon>Flavobacteriales</taxon>
        <taxon>Flavobacteriaceae</taxon>
        <taxon>Flavobacterium</taxon>
    </lineage>
</organism>